<comment type="caution">
    <text evidence="7">The sequence shown here is derived from an EMBL/GenBank/DDBJ whole genome shotgun (WGS) entry which is preliminary data.</text>
</comment>
<dbReference type="EMBL" id="JANEYF010000250">
    <property type="protein sequence ID" value="KAJ8971139.1"/>
    <property type="molecule type" value="Genomic_DNA"/>
</dbReference>
<dbReference type="Pfam" id="PF13873">
    <property type="entry name" value="Myb_DNA-bind_5"/>
    <property type="match status" value="1"/>
</dbReference>
<protein>
    <recommendedName>
        <fullName evidence="2">Regulatory protein zeste</fullName>
    </recommendedName>
</protein>
<keyword evidence="4" id="KW-0804">Transcription</keyword>
<evidence type="ECO:0000256" key="4">
    <source>
        <dbReference type="ARBA" id="ARBA00023163"/>
    </source>
</evidence>
<comment type="function">
    <text evidence="5">Involved in transvection phenomena (= synapsis-dependent gene expression), where the synaptic pairing of chromosomes carrying genes with which zeste interacts influences the expression of these genes. Zeste binds to DNA and stimulates transcription from a nearby promoter.</text>
</comment>
<comment type="subunit">
    <text evidence="1">Self-associates forming complexes of several hundred monomers.</text>
</comment>
<evidence type="ECO:0000256" key="2">
    <source>
        <dbReference type="ARBA" id="ARBA00016807"/>
    </source>
</evidence>
<reference evidence="7" key="1">
    <citation type="journal article" date="2023" name="Insect Mol. Biol.">
        <title>Genome sequencing provides insights into the evolution of gene families encoding plant cell wall-degrading enzymes in longhorned beetles.</title>
        <authorList>
            <person name="Shin N.R."/>
            <person name="Okamura Y."/>
            <person name="Kirsch R."/>
            <person name="Pauchet Y."/>
        </authorList>
    </citation>
    <scope>NUCLEOTIDE SEQUENCE</scope>
    <source>
        <strain evidence="7">RBIC_L_NR</strain>
    </source>
</reference>
<evidence type="ECO:0000256" key="5">
    <source>
        <dbReference type="ARBA" id="ARBA00025466"/>
    </source>
</evidence>
<keyword evidence="8" id="KW-1185">Reference proteome</keyword>
<evidence type="ECO:0000256" key="3">
    <source>
        <dbReference type="ARBA" id="ARBA00023015"/>
    </source>
</evidence>
<evidence type="ECO:0000256" key="1">
    <source>
        <dbReference type="ARBA" id="ARBA00011764"/>
    </source>
</evidence>
<name>A0AAV8ZWW7_9CUCU</name>
<evidence type="ECO:0000313" key="7">
    <source>
        <dbReference type="EMBL" id="KAJ8971139.1"/>
    </source>
</evidence>
<dbReference type="Proteomes" id="UP001162156">
    <property type="component" value="Unassembled WGS sequence"/>
</dbReference>
<feature type="domain" description="Myb/SANT-like DNA-binding" evidence="6">
    <location>
        <begin position="15"/>
        <end position="67"/>
    </location>
</feature>
<organism evidence="7 8">
    <name type="scientific">Rhamnusium bicolor</name>
    <dbReference type="NCBI Taxonomy" id="1586634"/>
    <lineage>
        <taxon>Eukaryota</taxon>
        <taxon>Metazoa</taxon>
        <taxon>Ecdysozoa</taxon>
        <taxon>Arthropoda</taxon>
        <taxon>Hexapoda</taxon>
        <taxon>Insecta</taxon>
        <taxon>Pterygota</taxon>
        <taxon>Neoptera</taxon>
        <taxon>Endopterygota</taxon>
        <taxon>Coleoptera</taxon>
        <taxon>Polyphaga</taxon>
        <taxon>Cucujiformia</taxon>
        <taxon>Chrysomeloidea</taxon>
        <taxon>Cerambycidae</taxon>
        <taxon>Lepturinae</taxon>
        <taxon>Rhagiini</taxon>
        <taxon>Rhamnusium</taxon>
    </lineage>
</organism>
<dbReference type="AlphaFoldDB" id="A0AAV8ZWW7"/>
<sequence length="87" mass="10017">MSQRLASKMQDAHWLILIDFMEKHPSLATGKFTSASGKDQYKKLWLELAGVLNGAGYGQSTLEKWQKIITKLWLINLLNFELVFYLV</sequence>
<accession>A0AAV8ZWW7</accession>
<keyword evidence="3" id="KW-0805">Transcription regulation</keyword>
<gene>
    <name evidence="7" type="ORF">NQ314_000871</name>
</gene>
<evidence type="ECO:0000259" key="6">
    <source>
        <dbReference type="Pfam" id="PF13873"/>
    </source>
</evidence>
<proteinExistence type="predicted"/>
<dbReference type="InterPro" id="IPR028002">
    <property type="entry name" value="Myb_DNA-bind_5"/>
</dbReference>
<evidence type="ECO:0000313" key="8">
    <source>
        <dbReference type="Proteomes" id="UP001162156"/>
    </source>
</evidence>